<dbReference type="Gene3D" id="3.30.2090.10">
    <property type="entry name" value="Multidrug efflux transporter AcrB TolC docking domain, DN and DC subdomains"/>
    <property type="match status" value="2"/>
</dbReference>
<dbReference type="GO" id="GO:0005886">
    <property type="term" value="C:plasma membrane"/>
    <property type="evidence" value="ECO:0007669"/>
    <property type="project" value="TreeGrafter"/>
</dbReference>
<feature type="transmembrane region" description="Helical" evidence="2">
    <location>
        <begin position="357"/>
        <end position="377"/>
    </location>
</feature>
<dbReference type="PANTHER" id="PTHR32063:SF0">
    <property type="entry name" value="SWARMING MOTILITY PROTEIN SWRC"/>
    <property type="match status" value="1"/>
</dbReference>
<dbReference type="Gene3D" id="3.30.70.1320">
    <property type="entry name" value="Multidrug efflux transporter AcrB pore domain like"/>
    <property type="match status" value="1"/>
</dbReference>
<feature type="transmembrane region" description="Helical" evidence="2">
    <location>
        <begin position="955"/>
        <end position="973"/>
    </location>
</feature>
<dbReference type="Pfam" id="PF00873">
    <property type="entry name" value="ACR_tran"/>
    <property type="match status" value="1"/>
</dbReference>
<feature type="transmembrane region" description="Helical" evidence="2">
    <location>
        <begin position="880"/>
        <end position="899"/>
    </location>
</feature>
<accession>A0AAU7DUF3</accession>
<dbReference type="PANTHER" id="PTHR32063">
    <property type="match status" value="1"/>
</dbReference>
<protein>
    <submittedName>
        <fullName evidence="3">Efflux RND transporter permease subunit</fullName>
    </submittedName>
</protein>
<feature type="transmembrane region" description="Helical" evidence="2">
    <location>
        <begin position="985"/>
        <end position="1007"/>
    </location>
</feature>
<dbReference type="Gene3D" id="3.30.70.1440">
    <property type="entry name" value="Multidrug efflux transporter AcrB pore domain"/>
    <property type="match status" value="1"/>
</dbReference>
<keyword evidence="2" id="KW-0472">Membrane</keyword>
<feature type="compositionally biased region" description="Low complexity" evidence="1">
    <location>
        <begin position="1024"/>
        <end position="1040"/>
    </location>
</feature>
<dbReference type="EMBL" id="CP146203">
    <property type="protein sequence ID" value="XBH20868.1"/>
    <property type="molecule type" value="Genomic_DNA"/>
</dbReference>
<dbReference type="PRINTS" id="PR00702">
    <property type="entry name" value="ACRIFLAVINRP"/>
</dbReference>
<feature type="region of interest" description="Disordered" evidence="1">
    <location>
        <begin position="1018"/>
        <end position="1040"/>
    </location>
</feature>
<keyword evidence="2" id="KW-1133">Transmembrane helix</keyword>
<feature type="transmembrane region" description="Helical" evidence="2">
    <location>
        <begin position="331"/>
        <end position="350"/>
    </location>
</feature>
<dbReference type="SUPFAM" id="SSF82866">
    <property type="entry name" value="Multidrug efflux transporter AcrB transmembrane domain"/>
    <property type="match status" value="2"/>
</dbReference>
<feature type="transmembrane region" description="Helical" evidence="2">
    <location>
        <begin position="854"/>
        <end position="873"/>
    </location>
</feature>
<reference evidence="3" key="1">
    <citation type="submission" date="2024-02" db="EMBL/GenBank/DDBJ databases">
        <title>Tomenella chthoni gen. nov. sp. nov., a member of the family Jonesiaceae isolated from bat guano.</title>
        <authorList>
            <person name="Miller S.L."/>
            <person name="King J."/>
            <person name="Sankaranarayanan K."/>
            <person name="Lawson P.A."/>
        </authorList>
    </citation>
    <scope>NUCLEOTIDE SEQUENCE</scope>
    <source>
        <strain evidence="3">BS-20</strain>
    </source>
</reference>
<dbReference type="Gene3D" id="1.20.1640.10">
    <property type="entry name" value="Multidrug efflux transporter AcrB transmembrane domain"/>
    <property type="match status" value="2"/>
</dbReference>
<feature type="transmembrane region" description="Helical" evidence="2">
    <location>
        <begin position="12"/>
        <end position="33"/>
    </location>
</feature>
<dbReference type="InterPro" id="IPR027463">
    <property type="entry name" value="AcrB_DN_DC_subdom"/>
</dbReference>
<dbReference type="SUPFAM" id="SSF82693">
    <property type="entry name" value="Multidrug efflux transporter AcrB pore domain, PN1, PN2, PC1 and PC2 subdomains"/>
    <property type="match status" value="2"/>
</dbReference>
<feature type="transmembrane region" description="Helical" evidence="2">
    <location>
        <begin position="460"/>
        <end position="487"/>
    </location>
</feature>
<dbReference type="AlphaFoldDB" id="A0AAU7DUF3"/>
<keyword evidence="2" id="KW-0812">Transmembrane</keyword>
<sequence length="1040" mass="108512">MGKLAQYSLANRAAIALFTLIIAIGGVISMGSLKQELIPSISIPQVAVVTVVPGASPEIIDQQVSVPLSRALENIAGVETVTAVSSTNVATVTLGTEFGLDQISLKAEIKNVVEEVSGLPENAMEPQVIFGSTADLPVLYFTASSDADIAQLSSSMQNVAIPEISRIDGVRNVTLQGGLTQRIVITPNPEALATGITPTDLQNALEANGTQIPAGTVITDDQGSLAVQAGTLITSVKDIAALPVLSESGVSTVGDLASVELVNEDPTSITRTNGQESLSLSITAVPDADIVALSHTIVDTLPQLAEKAGDNTEFTIVSDQAPFIEESIKDLAIEGGLGLVFAVAVILLFLMSARSTLVTAVSIPLSVLVTFIGLNVGGYSLNMLTLGALTISIGRVVDDSIVVIENIKRHLSYGTEKKQAILVAVKEVASAITASTLTTIMVFIPIAIVGGMVGELFRPFALTVAIAMGSSLLVALTIVPVLAYWFLPQPKTSEAPAEIQAKAHAKEENSFLQRAYIPMLRGTQRRPVFTIVVSVALLVGSLTLIPTLKTDFLGNTGQNAIAVMQEFDSGADLDTIDEGATATEQTLLGIKGVEDVLFTVSTGGGDPMAALFGGGSTTAQFQVTTDPDADQAALAQEISDRLAELPLADTISSGADAMGFGSSAVDVQIMAVDDPDALGEATDQIMATLGELEHAGEITNNRAEVTPNIQLTVNREAAAQAGLTEIQVSGMVASMLNETAVQSVRVDNKSVQIYIDNGMRISTLTDLENLVLPTPAGMIPLTEIAEVEQVNSPSTVRRVQGELSATVSIVPASGELSKATTEINTALEKLDLPTGVSYEIGGVSAQQTEAFEQLGLAMLIAIAIVYALMVLTFRSLIQPLILMVSVPFAAIGAIVALLVTGTPLGVASLIGLLMLIGIVVTNAIVLMDLINQYREQGQNVHDAVLHGSRQRLRPILMTAIATIFALIPMAFGFTGSTGFISKDLAVVVIGGLISSTALTLILVPVLYRMIEGAKERRHHKKAHAAAPEAAVQPAADATTE</sequence>
<dbReference type="SUPFAM" id="SSF82714">
    <property type="entry name" value="Multidrug efflux transporter AcrB TolC docking domain, DN and DC subdomains"/>
    <property type="match status" value="2"/>
</dbReference>
<feature type="transmembrane region" description="Helical" evidence="2">
    <location>
        <begin position="428"/>
        <end position="448"/>
    </location>
</feature>
<feature type="transmembrane region" description="Helical" evidence="2">
    <location>
        <begin position="905"/>
        <end position="926"/>
    </location>
</feature>
<evidence type="ECO:0000256" key="2">
    <source>
        <dbReference type="SAM" id="Phobius"/>
    </source>
</evidence>
<evidence type="ECO:0000256" key="1">
    <source>
        <dbReference type="SAM" id="MobiDB-lite"/>
    </source>
</evidence>
<gene>
    <name evidence="3" type="ORF">V5R04_11635</name>
</gene>
<proteinExistence type="predicted"/>
<feature type="transmembrane region" description="Helical" evidence="2">
    <location>
        <begin position="528"/>
        <end position="548"/>
    </location>
</feature>
<evidence type="ECO:0000313" key="3">
    <source>
        <dbReference type="EMBL" id="XBH20868.1"/>
    </source>
</evidence>
<organism evidence="3">
    <name type="scientific">Jonesiaceae bacterium BS-20</name>
    <dbReference type="NCBI Taxonomy" id="3120821"/>
    <lineage>
        <taxon>Bacteria</taxon>
        <taxon>Bacillati</taxon>
        <taxon>Actinomycetota</taxon>
        <taxon>Actinomycetes</taxon>
        <taxon>Micrococcales</taxon>
        <taxon>Jonesiaceae</taxon>
    </lineage>
</organism>
<dbReference type="GO" id="GO:0042910">
    <property type="term" value="F:xenobiotic transmembrane transporter activity"/>
    <property type="evidence" value="ECO:0007669"/>
    <property type="project" value="TreeGrafter"/>
</dbReference>
<dbReference type="Gene3D" id="3.30.70.1430">
    <property type="entry name" value="Multidrug efflux transporter AcrB pore domain"/>
    <property type="match status" value="2"/>
</dbReference>
<dbReference type="InterPro" id="IPR001036">
    <property type="entry name" value="Acrflvin-R"/>
</dbReference>
<name>A0AAU7DUF3_9MICO</name>